<dbReference type="InterPro" id="IPR001680">
    <property type="entry name" value="WD40_rpt"/>
</dbReference>
<name>A0AAQ3UK50_PASNO</name>
<evidence type="ECO:0000256" key="3">
    <source>
        <dbReference type="ARBA" id="ARBA00022574"/>
    </source>
</evidence>
<evidence type="ECO:0000256" key="1">
    <source>
        <dbReference type="ARBA" id="ARBA00005672"/>
    </source>
</evidence>
<evidence type="ECO:0000256" key="4">
    <source>
        <dbReference type="ARBA" id="ARBA00022676"/>
    </source>
</evidence>
<keyword evidence="3 10" id="KW-0853">WD repeat</keyword>
<keyword evidence="5" id="KW-0808">Transferase</keyword>
<proteinExistence type="inferred from homology"/>
<comment type="similarity">
    <text evidence="2">Belongs to the glycosyltransferase GT106 family.</text>
</comment>
<evidence type="ECO:0000256" key="2">
    <source>
        <dbReference type="ARBA" id="ARBA00007737"/>
    </source>
</evidence>
<dbReference type="SMART" id="SM00320">
    <property type="entry name" value="WD40"/>
    <property type="match status" value="6"/>
</dbReference>
<feature type="repeat" description="WD" evidence="10">
    <location>
        <begin position="269"/>
        <end position="301"/>
    </location>
</feature>
<dbReference type="AlphaFoldDB" id="A0AAQ3UK50"/>
<dbReference type="PANTHER" id="PTHR14205:SF15">
    <property type="entry name" value="EARP AND GARP COMPLEX-INTERACTING PROTEIN 1"/>
    <property type="match status" value="1"/>
</dbReference>
<evidence type="ECO:0000313" key="12">
    <source>
        <dbReference type="EMBL" id="WVZ91730.1"/>
    </source>
</evidence>
<dbReference type="Pfam" id="PF23609">
    <property type="entry name" value="Beta-prop_EIPR1"/>
    <property type="match status" value="1"/>
</dbReference>
<dbReference type="Pfam" id="PF00400">
    <property type="entry name" value="WD40"/>
    <property type="match status" value="1"/>
</dbReference>
<keyword evidence="6" id="KW-0677">Repeat</keyword>
<evidence type="ECO:0000256" key="10">
    <source>
        <dbReference type="PROSITE-ProRule" id="PRU00221"/>
    </source>
</evidence>
<dbReference type="SUPFAM" id="SSF50978">
    <property type="entry name" value="WD40 repeat-like"/>
    <property type="match status" value="1"/>
</dbReference>
<dbReference type="InterPro" id="IPR015943">
    <property type="entry name" value="WD40/YVTN_repeat-like_dom_sf"/>
</dbReference>
<sequence length="649" mass="71545">MYGLVTDNPTSMYLFHGGGGHRRLPSSAAASREDEYARCISDVRADAGSTAFLAGTLSLKEENEVHLIRLSPAESELVCDGLFYHPNEIWDLKSCPFDHRVFSTVYTSGEGYGASVWKIPELYGQSNSPQLEQLVELGGHTGKIRRVLWWPLGKHDKLISIDDRNVFLWNIDMSNKSAKVISQGSADMLPNLRGGAWDPHNHNSVAIVSDSALQLWDLRSMEKSTAIEHVHIRDVDYNPKKQNIIATAEDEFGIRLWDLRMLKNPLKDLPGHSHWTWTVRHNPEYDELLLSAGTDSTVNLWLAKVSSNDSGTESPSGSPNRQEEPLLNSYTDYEDSIYGIAWSSHDPSLFASLSYDGRVCCFGISQTLLAEKVKFAHLSCALGEPASHAAAAAASGTTSPAPSLRRPLTASLRHSLSPRDMVQPRRRGGNYRCPAAALLLFLLAAVALLYVSPPPLADHPVLASSRRRGSGHAVVLHRTSDLAPSAFLSPTPPRFPNQLTRLSHAQLNSSGGGSMEEFERREISRVPRNGSTVRDDLWGSKLASKYYGCSNSSSKFLDSNITTQPDRYLMIVTSGGLNQQRTGIIDAVVAACILNATLVVPKLDQASFWKDSSNFSEIFDIDWFISSLSKDVKIVKELPDIRGYSIDEV</sequence>
<accession>A0AAQ3UK50</accession>
<comment type="similarity">
    <text evidence="1">Belongs to the WD repeat EIPR1 family.</text>
</comment>
<keyword evidence="7" id="KW-0294">Fucose metabolism</keyword>
<organism evidence="12 13">
    <name type="scientific">Paspalum notatum var. saurae</name>
    <dbReference type="NCBI Taxonomy" id="547442"/>
    <lineage>
        <taxon>Eukaryota</taxon>
        <taxon>Viridiplantae</taxon>
        <taxon>Streptophyta</taxon>
        <taxon>Embryophyta</taxon>
        <taxon>Tracheophyta</taxon>
        <taxon>Spermatophyta</taxon>
        <taxon>Magnoliopsida</taxon>
        <taxon>Liliopsida</taxon>
        <taxon>Poales</taxon>
        <taxon>Poaceae</taxon>
        <taxon>PACMAD clade</taxon>
        <taxon>Panicoideae</taxon>
        <taxon>Andropogonodae</taxon>
        <taxon>Paspaleae</taxon>
        <taxon>Paspalinae</taxon>
        <taxon>Paspalum</taxon>
    </lineage>
</organism>
<dbReference type="GO" id="GO:0006004">
    <property type="term" value="P:fucose metabolic process"/>
    <property type="evidence" value="ECO:0007669"/>
    <property type="project" value="UniProtKB-KW"/>
</dbReference>
<dbReference type="GO" id="GO:0016757">
    <property type="term" value="F:glycosyltransferase activity"/>
    <property type="evidence" value="ECO:0007669"/>
    <property type="project" value="UniProtKB-KW"/>
</dbReference>
<feature type="domain" description="EIPR1-like beta-propeller" evidence="11">
    <location>
        <begin position="34"/>
        <end position="301"/>
    </location>
</feature>
<evidence type="ECO:0000259" key="11">
    <source>
        <dbReference type="Pfam" id="PF23609"/>
    </source>
</evidence>
<evidence type="ECO:0000256" key="5">
    <source>
        <dbReference type="ARBA" id="ARBA00022679"/>
    </source>
</evidence>
<dbReference type="InterPro" id="IPR019378">
    <property type="entry name" value="GDP-Fuc_O-FucTrfase"/>
</dbReference>
<protein>
    <recommendedName>
        <fullName evidence="9">O-fucosyltransferase family protein</fullName>
    </recommendedName>
</protein>
<dbReference type="Gene3D" id="2.130.10.10">
    <property type="entry name" value="YVTN repeat-like/Quinoprotein amine dehydrogenase"/>
    <property type="match status" value="1"/>
</dbReference>
<evidence type="ECO:0000256" key="8">
    <source>
        <dbReference type="ARBA" id="ARBA00023277"/>
    </source>
</evidence>
<dbReference type="InterPro" id="IPR059104">
    <property type="entry name" value="Beta-prop_EIPR1-like"/>
</dbReference>
<dbReference type="Pfam" id="PF10250">
    <property type="entry name" value="O-FucT"/>
    <property type="match status" value="1"/>
</dbReference>
<dbReference type="InterPro" id="IPR040323">
    <property type="entry name" value="EIPR1"/>
</dbReference>
<evidence type="ECO:0000313" key="13">
    <source>
        <dbReference type="Proteomes" id="UP001341281"/>
    </source>
</evidence>
<dbReference type="Proteomes" id="UP001341281">
    <property type="component" value="Chromosome 09"/>
</dbReference>
<evidence type="ECO:0000256" key="6">
    <source>
        <dbReference type="ARBA" id="ARBA00022737"/>
    </source>
</evidence>
<keyword evidence="13" id="KW-1185">Reference proteome</keyword>
<dbReference type="EMBL" id="CP144753">
    <property type="protein sequence ID" value="WVZ91730.1"/>
    <property type="molecule type" value="Genomic_DNA"/>
</dbReference>
<keyword evidence="4" id="KW-0328">Glycosyltransferase</keyword>
<gene>
    <name evidence="12" type="ORF">U9M48_037863</name>
</gene>
<evidence type="ECO:0000256" key="9">
    <source>
        <dbReference type="ARBA" id="ARBA00030350"/>
    </source>
</evidence>
<keyword evidence="8" id="KW-0119">Carbohydrate metabolism</keyword>
<dbReference type="PROSITE" id="PS50082">
    <property type="entry name" value="WD_REPEATS_2"/>
    <property type="match status" value="1"/>
</dbReference>
<evidence type="ECO:0000256" key="7">
    <source>
        <dbReference type="ARBA" id="ARBA00023253"/>
    </source>
</evidence>
<dbReference type="PANTHER" id="PTHR14205">
    <property type="entry name" value="WD-REPEAT PROTEIN"/>
    <property type="match status" value="1"/>
</dbReference>
<dbReference type="InterPro" id="IPR036322">
    <property type="entry name" value="WD40_repeat_dom_sf"/>
</dbReference>
<dbReference type="FunFam" id="2.130.10.10:FF:000352">
    <property type="entry name" value="WD repeat-containing protein DWA2"/>
    <property type="match status" value="1"/>
</dbReference>
<reference evidence="12 13" key="1">
    <citation type="submission" date="2024-02" db="EMBL/GenBank/DDBJ databases">
        <title>High-quality chromosome-scale genome assembly of Pensacola bahiagrass (Paspalum notatum Flugge var. saurae).</title>
        <authorList>
            <person name="Vega J.M."/>
            <person name="Podio M."/>
            <person name="Orjuela J."/>
            <person name="Siena L.A."/>
            <person name="Pessino S.C."/>
            <person name="Combes M.C."/>
            <person name="Mariac C."/>
            <person name="Albertini E."/>
            <person name="Pupilli F."/>
            <person name="Ortiz J.P.A."/>
            <person name="Leblanc O."/>
        </authorList>
    </citation>
    <scope>NUCLEOTIDE SEQUENCE [LARGE SCALE GENOMIC DNA]</scope>
    <source>
        <strain evidence="12">R1</strain>
        <tissue evidence="12">Leaf</tissue>
    </source>
</reference>
<dbReference type="GO" id="GO:0016567">
    <property type="term" value="P:protein ubiquitination"/>
    <property type="evidence" value="ECO:0007669"/>
    <property type="project" value="TreeGrafter"/>
</dbReference>